<dbReference type="PANTHER" id="PTHR37815">
    <property type="entry name" value="UPF0397 PROTEIN BC_2624-RELATED"/>
    <property type="match status" value="1"/>
</dbReference>
<evidence type="ECO:0000256" key="2">
    <source>
        <dbReference type="ARBA" id="ARBA00022989"/>
    </source>
</evidence>
<dbReference type="PANTHER" id="PTHR37815:SF3">
    <property type="entry name" value="UPF0397 PROTEIN SPR0429"/>
    <property type="match status" value="1"/>
</dbReference>
<proteinExistence type="predicted"/>
<dbReference type="Proteomes" id="UP000279029">
    <property type="component" value="Chromosome"/>
</dbReference>
<keyword evidence="1 3" id="KW-0812">Transmembrane</keyword>
<keyword evidence="2 3" id="KW-1133">Transmembrane helix</keyword>
<evidence type="ECO:0000313" key="4">
    <source>
        <dbReference type="EMBL" id="VDN48956.1"/>
    </source>
</evidence>
<dbReference type="Pfam" id="PF07155">
    <property type="entry name" value="ECF-ribofla_trS"/>
    <property type="match status" value="1"/>
</dbReference>
<gene>
    <name evidence="4" type="ORF">PATL70BA_3041</name>
</gene>
<reference evidence="4 5" key="1">
    <citation type="submission" date="2018-09" db="EMBL/GenBank/DDBJ databases">
        <authorList>
            <person name="Postec A."/>
        </authorList>
    </citation>
    <scope>NUCLEOTIDE SEQUENCE [LARGE SCALE GENOMIC DNA]</scope>
    <source>
        <strain evidence="4">70B-A</strain>
    </source>
</reference>
<feature type="transmembrane region" description="Helical" evidence="3">
    <location>
        <begin position="72"/>
        <end position="94"/>
    </location>
</feature>
<dbReference type="EMBL" id="LR130778">
    <property type="protein sequence ID" value="VDN48956.1"/>
    <property type="molecule type" value="Genomic_DNA"/>
</dbReference>
<protein>
    <recommendedName>
        <fullName evidence="6">ECF transporter S component</fullName>
    </recommendedName>
</protein>
<feature type="transmembrane region" description="Helical" evidence="3">
    <location>
        <begin position="188"/>
        <end position="207"/>
    </location>
</feature>
<evidence type="ECO:0000256" key="3">
    <source>
        <dbReference type="SAM" id="Phobius"/>
    </source>
</evidence>
<keyword evidence="3" id="KW-0472">Membrane</keyword>
<dbReference type="GO" id="GO:0016020">
    <property type="term" value="C:membrane"/>
    <property type="evidence" value="ECO:0007669"/>
    <property type="project" value="InterPro"/>
</dbReference>
<evidence type="ECO:0000313" key="5">
    <source>
        <dbReference type="Proteomes" id="UP000279029"/>
    </source>
</evidence>
<evidence type="ECO:0000256" key="1">
    <source>
        <dbReference type="ARBA" id="ARBA00022692"/>
    </source>
</evidence>
<feature type="transmembrane region" description="Helical" evidence="3">
    <location>
        <begin position="227"/>
        <end position="245"/>
    </location>
</feature>
<sequence>MKNTTKTLTYSGLMAALTFISTSILSFPSPFTGGYIHIGDALVLSSGVVLGKKNGALAAGIGSALADIYLGYASWALPTFIIKALMAYVIGYMFEDLGNFKKTGFITAFYSFLWVGFGFLVRGLIASNRIVDATQDLITEEVIANETELLSTVLSTQNIILAIALLLPLALFIVFGMSRFKPSIAMHFNKISAFIVAGSVMVILYYGTYGVMYGNWIIPVFSIPANMVQFAFGLTLATLMLPITLRFQLPKEEA</sequence>
<dbReference type="InterPro" id="IPR009825">
    <property type="entry name" value="ECF_substrate-spec-like"/>
</dbReference>
<dbReference type="Gene3D" id="1.10.1760.20">
    <property type="match status" value="1"/>
</dbReference>
<keyword evidence="5" id="KW-1185">Reference proteome</keyword>
<name>A0A3P7S298_9FIRM</name>
<dbReference type="KEGG" id="cbar:PATL70BA_3041"/>
<feature type="transmembrane region" description="Helical" evidence="3">
    <location>
        <begin position="106"/>
        <end position="125"/>
    </location>
</feature>
<feature type="transmembrane region" description="Helical" evidence="3">
    <location>
        <begin position="7"/>
        <end position="27"/>
    </location>
</feature>
<feature type="transmembrane region" description="Helical" evidence="3">
    <location>
        <begin position="159"/>
        <end position="176"/>
    </location>
</feature>
<organism evidence="4 5">
    <name type="scientific">Petrocella atlantisensis</name>
    <dbReference type="NCBI Taxonomy" id="2173034"/>
    <lineage>
        <taxon>Bacteria</taxon>
        <taxon>Bacillati</taxon>
        <taxon>Bacillota</taxon>
        <taxon>Clostridia</taxon>
        <taxon>Lachnospirales</taxon>
        <taxon>Vallitaleaceae</taxon>
        <taxon>Petrocella</taxon>
    </lineage>
</organism>
<dbReference type="RefSeq" id="WP_172596263.1">
    <property type="nucleotide sequence ID" value="NZ_LR130778.1"/>
</dbReference>
<dbReference type="AlphaFoldDB" id="A0A3P7S298"/>
<accession>A0A3P7S298</accession>
<evidence type="ECO:0008006" key="6">
    <source>
        <dbReference type="Google" id="ProtNLM"/>
    </source>
</evidence>